<dbReference type="InterPro" id="IPR002935">
    <property type="entry name" value="SAM_O-MeTrfase"/>
</dbReference>
<dbReference type="EC" id="2.1.1.6" evidence="1"/>
<dbReference type="InterPro" id="IPR029063">
    <property type="entry name" value="SAM-dependent_MTases_sf"/>
</dbReference>
<sequence>MPSFDEKKAYVEQEETFFDDGREIELLHYIYGRSDIDELRGSPERVLQAIDEFGRTKKYLMNVGEDKGKIVTDLIAEVKPKVMVELGGYVGYSTLLFANAVRKSGGTHYFSLERNPEFAAVITSLLDLSGLRDIARVIVGPSDAGLARLHANGTISKIDLMFLDHYKPAYTSDLKLCERLGLVGPGSVLAADNVIKPGNPPYLAYVRSSVAEKRAAKGGNEKEEFADRTAKQYLKREGEEKINEEEGDPNLVYESKLVHSFEPTGVPVGTRILPPSLPSLTNNRRTLLRLRDVPVAKIRSLSLGTDQLTPMALDGP</sequence>
<keyword evidence="8" id="KW-1185">Reference proteome</keyword>
<dbReference type="GO" id="GO:0032259">
    <property type="term" value="P:methylation"/>
    <property type="evidence" value="ECO:0007669"/>
    <property type="project" value="UniProtKB-KW"/>
</dbReference>
<dbReference type="GeneID" id="68309528"/>
<dbReference type="AlphaFoldDB" id="A0A9P8DUA9"/>
<name>A0A9P8DUA9_9HYPO</name>
<dbReference type="GO" id="GO:0008171">
    <property type="term" value="F:O-methyltransferase activity"/>
    <property type="evidence" value="ECO:0007669"/>
    <property type="project" value="InterPro"/>
</dbReference>
<evidence type="ECO:0000256" key="2">
    <source>
        <dbReference type="ARBA" id="ARBA00022603"/>
    </source>
</evidence>
<evidence type="ECO:0000256" key="6">
    <source>
        <dbReference type="ARBA" id="ARBA00023453"/>
    </source>
</evidence>
<dbReference type="PANTHER" id="PTHR43836">
    <property type="entry name" value="CATECHOL O-METHYLTRANSFERASE 1-RELATED"/>
    <property type="match status" value="1"/>
</dbReference>
<dbReference type="GO" id="GO:0006584">
    <property type="term" value="P:catecholamine metabolic process"/>
    <property type="evidence" value="ECO:0007669"/>
    <property type="project" value="UniProtKB-KW"/>
</dbReference>
<keyword evidence="4" id="KW-0949">S-adenosyl-L-methionine</keyword>
<evidence type="ECO:0000313" key="8">
    <source>
        <dbReference type="Proteomes" id="UP000827133"/>
    </source>
</evidence>
<accession>A0A9P8DUA9</accession>
<reference evidence="7" key="1">
    <citation type="journal article" date="2021" name="Mol. Plant Microbe Interact.">
        <title>Telomere to telomere genome assembly of Fusarium musae F31, causal agent of crown rot disease of banana.</title>
        <authorList>
            <person name="Degradi L."/>
            <person name="Tava V."/>
            <person name="Kunova A."/>
            <person name="Cortesi P."/>
            <person name="Saracchi M."/>
            <person name="Pasquali M."/>
        </authorList>
    </citation>
    <scope>NUCLEOTIDE SEQUENCE</scope>
    <source>
        <strain evidence="7">F31</strain>
    </source>
</reference>
<comment type="caution">
    <text evidence="7">The sequence shown here is derived from an EMBL/GenBank/DDBJ whole genome shotgun (WGS) entry which is preliminary data.</text>
</comment>
<dbReference type="PANTHER" id="PTHR43836:SF2">
    <property type="entry name" value="CATECHOL O-METHYLTRANSFERASE 1-RELATED"/>
    <property type="match status" value="1"/>
</dbReference>
<dbReference type="Pfam" id="PF01596">
    <property type="entry name" value="Methyltransf_3"/>
    <property type="match status" value="1"/>
</dbReference>
<keyword evidence="5" id="KW-0128">Catecholamine metabolism</keyword>
<evidence type="ECO:0000256" key="5">
    <source>
        <dbReference type="ARBA" id="ARBA00022939"/>
    </source>
</evidence>
<dbReference type="SUPFAM" id="SSF53335">
    <property type="entry name" value="S-adenosyl-L-methionine-dependent methyltransferases"/>
    <property type="match status" value="1"/>
</dbReference>
<keyword evidence="3" id="KW-0808">Transferase</keyword>
<evidence type="ECO:0000256" key="4">
    <source>
        <dbReference type="ARBA" id="ARBA00022691"/>
    </source>
</evidence>
<dbReference type="RefSeq" id="XP_044687109.1">
    <property type="nucleotide sequence ID" value="XM_044819407.1"/>
</dbReference>
<evidence type="ECO:0000256" key="3">
    <source>
        <dbReference type="ARBA" id="ARBA00022679"/>
    </source>
</evidence>
<organism evidence="7 8">
    <name type="scientific">Fusarium musae</name>
    <dbReference type="NCBI Taxonomy" id="1042133"/>
    <lineage>
        <taxon>Eukaryota</taxon>
        <taxon>Fungi</taxon>
        <taxon>Dikarya</taxon>
        <taxon>Ascomycota</taxon>
        <taxon>Pezizomycotina</taxon>
        <taxon>Sordariomycetes</taxon>
        <taxon>Hypocreomycetidae</taxon>
        <taxon>Hypocreales</taxon>
        <taxon>Nectriaceae</taxon>
        <taxon>Fusarium</taxon>
    </lineage>
</organism>
<gene>
    <name evidence="7" type="ORF">J7337_001671</name>
</gene>
<evidence type="ECO:0000256" key="1">
    <source>
        <dbReference type="ARBA" id="ARBA00012880"/>
    </source>
</evidence>
<dbReference type="Gene3D" id="3.40.50.150">
    <property type="entry name" value="Vaccinia Virus protein VP39"/>
    <property type="match status" value="1"/>
</dbReference>
<evidence type="ECO:0000313" key="7">
    <source>
        <dbReference type="EMBL" id="KAG9508110.1"/>
    </source>
</evidence>
<dbReference type="Proteomes" id="UP000827133">
    <property type="component" value="Unassembled WGS sequence"/>
</dbReference>
<comment type="similarity">
    <text evidence="6">Belongs to the class I-like SAM-binding methyltransferase superfamily. Cation-dependent O-methyltransferase family.</text>
</comment>
<dbReference type="EMBL" id="JAHBCI010000001">
    <property type="protein sequence ID" value="KAG9508110.1"/>
    <property type="molecule type" value="Genomic_DNA"/>
</dbReference>
<proteinExistence type="inferred from homology"/>
<dbReference type="PROSITE" id="PS51682">
    <property type="entry name" value="SAM_OMT_I"/>
    <property type="match status" value="1"/>
</dbReference>
<protein>
    <recommendedName>
        <fullName evidence="1">catechol O-methyltransferase</fullName>
        <ecNumber evidence="1">2.1.1.6</ecNumber>
    </recommendedName>
</protein>
<keyword evidence="2" id="KW-0489">Methyltransferase</keyword>
<dbReference type="KEGG" id="fmu:J7337_001671"/>